<dbReference type="PATRIC" id="fig|1002367.3.peg.451"/>
<accession>G6AVD6</accession>
<organism evidence="1 2">
    <name type="scientific">Leyella stercorea DSM 18206</name>
    <dbReference type="NCBI Taxonomy" id="1002367"/>
    <lineage>
        <taxon>Bacteria</taxon>
        <taxon>Pseudomonadati</taxon>
        <taxon>Bacteroidota</taxon>
        <taxon>Bacteroidia</taxon>
        <taxon>Bacteroidales</taxon>
        <taxon>Prevotellaceae</taxon>
        <taxon>Leyella</taxon>
    </lineage>
</organism>
<name>G6AVD6_9BACT</name>
<dbReference type="EMBL" id="AFZZ01000055">
    <property type="protein sequence ID" value="EHJ41633.1"/>
    <property type="molecule type" value="Genomic_DNA"/>
</dbReference>
<dbReference type="RefSeq" id="WP_007897532.1">
    <property type="nucleotide sequence ID" value="NZ_JH379377.1"/>
</dbReference>
<reference evidence="1 2" key="1">
    <citation type="submission" date="2011-08" db="EMBL/GenBank/DDBJ databases">
        <authorList>
            <person name="Weinstock G."/>
            <person name="Sodergren E."/>
            <person name="Clifton S."/>
            <person name="Fulton L."/>
            <person name="Fulton B."/>
            <person name="Courtney L."/>
            <person name="Fronick C."/>
            <person name="Harrison M."/>
            <person name="Strong C."/>
            <person name="Farmer C."/>
            <person name="Delahaunty K."/>
            <person name="Markovic C."/>
            <person name="Hall O."/>
            <person name="Minx P."/>
            <person name="Tomlinson C."/>
            <person name="Mitreva M."/>
            <person name="Hou S."/>
            <person name="Chen J."/>
            <person name="Wollam A."/>
            <person name="Pepin K.H."/>
            <person name="Johnson M."/>
            <person name="Bhonagiri V."/>
            <person name="Zhang X."/>
            <person name="Suruliraj S."/>
            <person name="Warren W."/>
            <person name="Chinwalla A."/>
            <person name="Mardis E.R."/>
            <person name="Wilson R.K."/>
        </authorList>
    </citation>
    <scope>NUCLEOTIDE SEQUENCE [LARGE SCALE GENOMIC DNA]</scope>
    <source>
        <strain evidence="1 2">DSM 18206</strain>
    </source>
</reference>
<protein>
    <submittedName>
        <fullName evidence="1">Uncharacterized protein</fullName>
    </submittedName>
</protein>
<evidence type="ECO:0000313" key="2">
    <source>
        <dbReference type="Proteomes" id="UP000004407"/>
    </source>
</evidence>
<dbReference type="Proteomes" id="UP000004407">
    <property type="component" value="Unassembled WGS sequence"/>
</dbReference>
<proteinExistence type="predicted"/>
<dbReference type="AlphaFoldDB" id="G6AVD6"/>
<evidence type="ECO:0000313" key="1">
    <source>
        <dbReference type="EMBL" id="EHJ41633.1"/>
    </source>
</evidence>
<comment type="caution">
    <text evidence="1">The sequence shown here is derived from an EMBL/GenBank/DDBJ whole genome shotgun (WGS) entry which is preliminary data.</text>
</comment>
<dbReference type="GeneID" id="78338479"/>
<sequence length="55" mass="6586">MAKHIIYNECYIIKFNNHSYEAFILNADEDVEFKFFTNLSDAKHWIDKYNVPNNG</sequence>
<dbReference type="HOGENOM" id="CLU_212750_0_0_10"/>
<gene>
    <name evidence="1" type="ORF">HMPREF0673_00571</name>
</gene>